<evidence type="ECO:0000256" key="4">
    <source>
        <dbReference type="ARBA" id="ARBA00023289"/>
    </source>
</evidence>
<dbReference type="InterPro" id="IPR036691">
    <property type="entry name" value="Endo/exonu/phosph_ase_sf"/>
</dbReference>
<dbReference type="EMBL" id="JBCNJP010000024">
    <property type="protein sequence ID" value="KAK9056890.1"/>
    <property type="molecule type" value="Genomic_DNA"/>
</dbReference>
<feature type="compositionally biased region" description="Low complexity" evidence="6">
    <location>
        <begin position="11"/>
        <end position="22"/>
    </location>
</feature>
<evidence type="ECO:0000256" key="5">
    <source>
        <dbReference type="ARBA" id="ARBA00024045"/>
    </source>
</evidence>
<dbReference type="SUPFAM" id="SSF55008">
    <property type="entry name" value="HMA, heavy metal-associated domain"/>
    <property type="match status" value="2"/>
</dbReference>
<dbReference type="Pfam" id="PF00403">
    <property type="entry name" value="HMA"/>
    <property type="match status" value="2"/>
</dbReference>
<feature type="compositionally biased region" description="Basic and acidic residues" evidence="6">
    <location>
        <begin position="894"/>
        <end position="917"/>
    </location>
</feature>
<dbReference type="GO" id="GO:0009626">
    <property type="term" value="P:plant-type hypersensitive response"/>
    <property type="evidence" value="ECO:0007669"/>
    <property type="project" value="UniProtKB-KW"/>
</dbReference>
<comment type="caution">
    <text evidence="8">The sequence shown here is derived from an EMBL/GenBank/DDBJ whole genome shotgun (WGS) entry which is preliminary data.</text>
</comment>
<evidence type="ECO:0000313" key="9">
    <source>
        <dbReference type="Proteomes" id="UP001408789"/>
    </source>
</evidence>
<sequence>MDNSSPANQISRRSPPYLRRSPTPTPNQRNLLSDNQLRPRMFRKHAMEEVLLTGRTQRRLYSSYQRQKRQHLRLYRPPLEPKAGHRKSLIGICYGIDNVCRASQVLSQEGLNNFQINYIGGLSLILRFESSMEAKDFLTNQEPAWKKLFKSLELWDGQEVEKDRIALLTIRGVPFHLRCEETFAQIGKKFGNVIEATDFGWELYDVTVGSCFVRTENLRRIEEEATIAWANKEYKIWICENTDHWCPPELPLPNMSQNEVVEDEESDDDSEFSERKDDGLEDLHLLNPLEIMSGRNMSTLFASKIPAELRRKPSELEESQTSGVGIENESFMQLPEAPTSPCVAPPPAFTIPITGSPSHVSETTLKSLSKDSDPPNPPDRFCPPYPQNTPQPKPNNVSTNGAYPQPNNVPTNVNSRGIGSGKRKWIRNLRNTKKVSFIAIQETQMINSEDIPVSQIWGNSTFNSEVVDATGRSGGLLSIWDPNFFRKQASVKNRHFLSTMGILSTTKKPLLIINVYGPHDPHSKLYLWSDLGSMLACYPDIPALLLGDFNQVRHGSFPLRKSVPGYWKSIVNTILKVPENGVKFFELAQGVVVASNTIRFWHDSWMTMGSLKDLYLALYQIEKVKSCTVADRLRMDNGIRNLTWKWNKSALTLSENALVDQISHRISQYNLVNGSDRWVWFGNKNKEFSTSSEVKKTEEEGKLPAAGDEKKAGEESAPPPEEVVLRVFMHCEGCARKVRRSLKGFQGVEDAVTDCKTHKVVVKGEKLDPLKVLERVQKKSNRKVELLSPVPKPPAEVPVPVPEQEEPQKSEEKKDEPPPEITVVLKVHMHCEACAQVIRKRILKMNGVESVVPNLQNSQVTVKGTFPAAELVAYVSKRTAKHAVIVKQDSGDTAEEKKADEGGDQKDEKKAGEKQDEAAQPDDTAATAPEMRKSEHNYNYNYYYQPANYHLYPSRYAAEAPQMFSDENPNACSIKHKIPVSL</sequence>
<keyword evidence="4" id="KW-0636">Prenylation</keyword>
<dbReference type="GO" id="GO:0046872">
    <property type="term" value="F:metal ion binding"/>
    <property type="evidence" value="ECO:0007669"/>
    <property type="project" value="UniProtKB-KW"/>
</dbReference>
<evidence type="ECO:0000313" key="8">
    <source>
        <dbReference type="EMBL" id="KAK9056890.1"/>
    </source>
</evidence>
<feature type="region of interest" description="Disordered" evidence="6">
    <location>
        <begin position="886"/>
        <end position="932"/>
    </location>
</feature>
<dbReference type="InterPro" id="IPR044577">
    <property type="entry name" value="HIPP4/7/8/17/18/19"/>
</dbReference>
<feature type="domain" description="HMA" evidence="7">
    <location>
        <begin position="720"/>
        <end position="784"/>
    </location>
</feature>
<dbReference type="InterPro" id="IPR006121">
    <property type="entry name" value="HMA_dom"/>
</dbReference>
<feature type="compositionally biased region" description="Polar residues" evidence="6">
    <location>
        <begin position="1"/>
        <end position="10"/>
    </location>
</feature>
<feature type="compositionally biased region" description="Basic and acidic residues" evidence="6">
    <location>
        <begin position="806"/>
        <end position="817"/>
    </location>
</feature>
<reference evidence="8 9" key="1">
    <citation type="submission" date="2024-04" db="EMBL/GenBank/DDBJ databases">
        <title>The reference genome of an endangered Asteraceae, Deinandra increscens subsp. villosa, native to the Central Coast of California.</title>
        <authorList>
            <person name="Guilliams M."/>
            <person name="Hasenstab-Lehman K."/>
            <person name="Meyer R."/>
            <person name="Mcevoy S."/>
        </authorList>
    </citation>
    <scope>NUCLEOTIDE SEQUENCE [LARGE SCALE GENOMIC DNA]</scope>
    <source>
        <tissue evidence="8">Leaf</tissue>
    </source>
</reference>
<feature type="compositionally biased region" description="Basic and acidic residues" evidence="6">
    <location>
        <begin position="693"/>
        <end position="714"/>
    </location>
</feature>
<dbReference type="InterPro" id="IPR036163">
    <property type="entry name" value="HMA_dom_sf"/>
</dbReference>
<feature type="compositionally biased region" description="Pro residues" evidence="6">
    <location>
        <begin position="790"/>
        <end position="801"/>
    </location>
</feature>
<feature type="region of interest" description="Disordered" evidence="6">
    <location>
        <begin position="782"/>
        <end position="818"/>
    </location>
</feature>
<feature type="region of interest" description="Disordered" evidence="6">
    <location>
        <begin position="1"/>
        <end position="32"/>
    </location>
</feature>
<feature type="compositionally biased region" description="Polar residues" evidence="6">
    <location>
        <begin position="353"/>
        <end position="367"/>
    </location>
</feature>
<dbReference type="PANTHER" id="PTHR46195">
    <property type="entry name" value="HEAVY METAL-ASSOCIATED ISOPRENYLATED PLANT PROTEIN 7"/>
    <property type="match status" value="1"/>
</dbReference>
<dbReference type="PROSITE" id="PS50846">
    <property type="entry name" value="HMA_2"/>
    <property type="match status" value="2"/>
</dbReference>
<accession>A0AAP0CHP2</accession>
<feature type="region of interest" description="Disordered" evidence="6">
    <location>
        <begin position="350"/>
        <end position="419"/>
    </location>
</feature>
<feature type="region of interest" description="Disordered" evidence="6">
    <location>
        <begin position="249"/>
        <end position="279"/>
    </location>
</feature>
<gene>
    <name evidence="8" type="ORF">SSX86_024254</name>
</gene>
<proteinExistence type="inferred from homology"/>
<feature type="compositionally biased region" description="Polar residues" evidence="6">
    <location>
        <begin position="397"/>
        <end position="417"/>
    </location>
</feature>
<name>A0AAP0CHP2_9ASTR</name>
<keyword evidence="2" id="KW-0488">Methylation</keyword>
<organism evidence="8 9">
    <name type="scientific">Deinandra increscens subsp. villosa</name>
    <dbReference type="NCBI Taxonomy" id="3103831"/>
    <lineage>
        <taxon>Eukaryota</taxon>
        <taxon>Viridiplantae</taxon>
        <taxon>Streptophyta</taxon>
        <taxon>Embryophyta</taxon>
        <taxon>Tracheophyta</taxon>
        <taxon>Spermatophyta</taxon>
        <taxon>Magnoliopsida</taxon>
        <taxon>eudicotyledons</taxon>
        <taxon>Gunneridae</taxon>
        <taxon>Pentapetalae</taxon>
        <taxon>asterids</taxon>
        <taxon>campanulids</taxon>
        <taxon>Asterales</taxon>
        <taxon>Asteraceae</taxon>
        <taxon>Asteroideae</taxon>
        <taxon>Heliantheae alliance</taxon>
        <taxon>Madieae</taxon>
        <taxon>Madiinae</taxon>
        <taxon>Deinandra</taxon>
    </lineage>
</organism>
<dbReference type="CDD" id="cd00371">
    <property type="entry name" value="HMA"/>
    <property type="match status" value="2"/>
</dbReference>
<evidence type="ECO:0000256" key="2">
    <source>
        <dbReference type="ARBA" id="ARBA00022481"/>
    </source>
</evidence>
<feature type="compositionally biased region" description="Acidic residues" evidence="6">
    <location>
        <begin position="260"/>
        <end position="271"/>
    </location>
</feature>
<keyword evidence="9" id="KW-1185">Reference proteome</keyword>
<dbReference type="Gene3D" id="3.30.70.100">
    <property type="match status" value="2"/>
</dbReference>
<dbReference type="AlphaFoldDB" id="A0AAP0CHP2"/>
<dbReference type="PANTHER" id="PTHR46195:SF33">
    <property type="entry name" value="HEAVY METAL-ASSOCIATED DOMAIN, HMA, HEAVY METAL-ASSOCIATED DOMAIN SUPERFAMILY"/>
    <property type="match status" value="1"/>
</dbReference>
<keyword evidence="4" id="KW-0449">Lipoprotein</keyword>
<evidence type="ECO:0000256" key="3">
    <source>
        <dbReference type="ARBA" id="ARBA00022723"/>
    </source>
</evidence>
<evidence type="ECO:0000256" key="6">
    <source>
        <dbReference type="SAM" id="MobiDB-lite"/>
    </source>
</evidence>
<feature type="domain" description="HMA" evidence="7">
    <location>
        <begin position="820"/>
        <end position="884"/>
    </location>
</feature>
<keyword evidence="3" id="KW-0479">Metal-binding</keyword>
<dbReference type="SUPFAM" id="SSF56219">
    <property type="entry name" value="DNase I-like"/>
    <property type="match status" value="1"/>
</dbReference>
<comment type="similarity">
    <text evidence="5">Belongs to the HIPP family.</text>
</comment>
<evidence type="ECO:0000256" key="1">
    <source>
        <dbReference type="ARBA" id="ARBA00004170"/>
    </source>
</evidence>
<feature type="region of interest" description="Disordered" evidence="6">
    <location>
        <begin position="691"/>
        <end position="719"/>
    </location>
</feature>
<dbReference type="Proteomes" id="UP001408789">
    <property type="component" value="Unassembled WGS sequence"/>
</dbReference>
<evidence type="ECO:0000259" key="7">
    <source>
        <dbReference type="PROSITE" id="PS50846"/>
    </source>
</evidence>
<comment type="subcellular location">
    <subcellularLocation>
        <location evidence="1">Membrane</location>
        <topology evidence="1">Peripheral membrane protein</topology>
    </subcellularLocation>
</comment>
<dbReference type="GO" id="GO:0016020">
    <property type="term" value="C:membrane"/>
    <property type="evidence" value="ECO:0007669"/>
    <property type="project" value="UniProtKB-SubCell"/>
</dbReference>
<protein>
    <recommendedName>
        <fullName evidence="7">HMA domain-containing protein</fullName>
    </recommendedName>
</protein>
<dbReference type="Gene3D" id="3.60.10.10">
    <property type="entry name" value="Endonuclease/exonuclease/phosphatase"/>
    <property type="match status" value="1"/>
</dbReference>
<feature type="compositionally biased region" description="Pro residues" evidence="6">
    <location>
        <begin position="374"/>
        <end position="393"/>
    </location>
</feature>